<dbReference type="AlphaFoldDB" id="A0AAV4FFW9"/>
<protein>
    <submittedName>
        <fullName evidence="1">Protein KIAA0100-like</fullName>
    </submittedName>
</protein>
<organism evidence="1 2">
    <name type="scientific">Elysia marginata</name>
    <dbReference type="NCBI Taxonomy" id="1093978"/>
    <lineage>
        <taxon>Eukaryota</taxon>
        <taxon>Metazoa</taxon>
        <taxon>Spiralia</taxon>
        <taxon>Lophotrochozoa</taxon>
        <taxon>Mollusca</taxon>
        <taxon>Gastropoda</taxon>
        <taxon>Heterobranchia</taxon>
        <taxon>Euthyneura</taxon>
        <taxon>Panpulmonata</taxon>
        <taxon>Sacoglossa</taxon>
        <taxon>Placobranchoidea</taxon>
        <taxon>Plakobranchidae</taxon>
        <taxon>Elysia</taxon>
    </lineage>
</organism>
<comment type="caution">
    <text evidence="1">The sequence shown here is derived from an EMBL/GenBank/DDBJ whole genome shotgun (WGS) entry which is preliminary data.</text>
</comment>
<name>A0AAV4FFW9_9GAST</name>
<gene>
    <name evidence="1" type="ORF">ElyMa_002099500</name>
</gene>
<keyword evidence="2" id="KW-1185">Reference proteome</keyword>
<feature type="non-terminal residue" evidence="1">
    <location>
        <position position="1"/>
    </location>
</feature>
<evidence type="ECO:0000313" key="2">
    <source>
        <dbReference type="Proteomes" id="UP000762676"/>
    </source>
</evidence>
<dbReference type="EMBL" id="BMAT01004306">
    <property type="protein sequence ID" value="GFR71650.1"/>
    <property type="molecule type" value="Genomic_DNA"/>
</dbReference>
<sequence>PALLSWIEGKNFSTSVEVSDMSSTISTAACTGLHSQLSHARFNGSLKSNGTVVDKCEWFHAYNASCEFDVQNVSCCLVEARLLLEQTSNRQHYWGQVLHLGTLLMKMKKFSRDVKVEGMMDNLQFEWSTGLCNSLSQLLAAVRRNTRTASASSGAMGGNSSSLPLNNSSAEADLRFGTNAQHVDQAVDQISAEDETELKTLHPSSSSSSSSSASARPASVFMLKFDLSNINVFVTNAVGVSVMMRVDRVGLSHSASQSILNVDGTKVQYIVCDKQVFWLIDGLTE</sequence>
<accession>A0AAV4FFW9</accession>
<evidence type="ECO:0000313" key="1">
    <source>
        <dbReference type="EMBL" id="GFR71650.1"/>
    </source>
</evidence>
<dbReference type="Proteomes" id="UP000762676">
    <property type="component" value="Unassembled WGS sequence"/>
</dbReference>
<reference evidence="1 2" key="1">
    <citation type="journal article" date="2021" name="Elife">
        <title>Chloroplast acquisition without the gene transfer in kleptoplastic sea slugs, Plakobranchus ocellatus.</title>
        <authorList>
            <person name="Maeda T."/>
            <person name="Takahashi S."/>
            <person name="Yoshida T."/>
            <person name="Shimamura S."/>
            <person name="Takaki Y."/>
            <person name="Nagai Y."/>
            <person name="Toyoda A."/>
            <person name="Suzuki Y."/>
            <person name="Arimoto A."/>
            <person name="Ishii H."/>
            <person name="Satoh N."/>
            <person name="Nishiyama T."/>
            <person name="Hasebe M."/>
            <person name="Maruyama T."/>
            <person name="Minagawa J."/>
            <person name="Obokata J."/>
            <person name="Shigenobu S."/>
        </authorList>
    </citation>
    <scope>NUCLEOTIDE SEQUENCE [LARGE SCALE GENOMIC DNA]</scope>
</reference>
<proteinExistence type="predicted"/>